<comment type="subcellular location">
    <subcellularLocation>
        <location evidence="1 5">Cytoplasm</location>
    </subcellularLocation>
</comment>
<proteinExistence type="inferred from homology"/>
<dbReference type="PANTHER" id="PTHR33602">
    <property type="entry name" value="REGULATORY PROTEIN RECX FAMILY PROTEIN"/>
    <property type="match status" value="1"/>
</dbReference>
<dbReference type="Gene3D" id="1.10.10.10">
    <property type="entry name" value="Winged helix-like DNA-binding domain superfamily/Winged helix DNA-binding domain"/>
    <property type="match status" value="3"/>
</dbReference>
<evidence type="ECO:0000256" key="2">
    <source>
        <dbReference type="ARBA" id="ARBA00009695"/>
    </source>
</evidence>
<dbReference type="Proteomes" id="UP000242222">
    <property type="component" value="Unassembled WGS sequence"/>
</dbReference>
<evidence type="ECO:0000256" key="4">
    <source>
        <dbReference type="ARBA" id="ARBA00022490"/>
    </source>
</evidence>
<dbReference type="InterPro" id="IPR003783">
    <property type="entry name" value="Regulatory_RecX"/>
</dbReference>
<dbReference type="HAMAP" id="MF_01114">
    <property type="entry name" value="RecX"/>
    <property type="match status" value="1"/>
</dbReference>
<name>A0A1I4WAI7_9GAMM</name>
<feature type="domain" description="RecX second three-helical" evidence="6">
    <location>
        <begin position="73"/>
        <end position="112"/>
    </location>
</feature>
<dbReference type="STRING" id="1367852.SAMN05216516_102395"/>
<evidence type="ECO:0000256" key="3">
    <source>
        <dbReference type="ARBA" id="ARBA00018111"/>
    </source>
</evidence>
<dbReference type="PANTHER" id="PTHR33602:SF1">
    <property type="entry name" value="REGULATORY PROTEIN RECX FAMILY PROTEIN"/>
    <property type="match status" value="1"/>
</dbReference>
<evidence type="ECO:0000256" key="5">
    <source>
        <dbReference type="HAMAP-Rule" id="MF_01114"/>
    </source>
</evidence>
<protein>
    <recommendedName>
        <fullName evidence="3 5">Regulatory protein RecX</fullName>
    </recommendedName>
</protein>
<comment type="similarity">
    <text evidence="2 5">Belongs to the RecX family.</text>
</comment>
<accession>A0A1I4WAI7</accession>
<organism evidence="8 9">
    <name type="scientific">Izhakiella capsodis</name>
    <dbReference type="NCBI Taxonomy" id="1367852"/>
    <lineage>
        <taxon>Bacteria</taxon>
        <taxon>Pseudomonadati</taxon>
        <taxon>Pseudomonadota</taxon>
        <taxon>Gammaproteobacteria</taxon>
        <taxon>Enterobacterales</taxon>
        <taxon>Erwiniaceae</taxon>
        <taxon>Izhakiella</taxon>
    </lineage>
</organism>
<evidence type="ECO:0000256" key="1">
    <source>
        <dbReference type="ARBA" id="ARBA00004496"/>
    </source>
</evidence>
<dbReference type="AlphaFoldDB" id="A0A1I4WAI7"/>
<dbReference type="GO" id="GO:0006282">
    <property type="term" value="P:regulation of DNA repair"/>
    <property type="evidence" value="ECO:0007669"/>
    <property type="project" value="UniProtKB-UniRule"/>
</dbReference>
<evidence type="ECO:0000259" key="6">
    <source>
        <dbReference type="Pfam" id="PF02631"/>
    </source>
</evidence>
<evidence type="ECO:0000259" key="7">
    <source>
        <dbReference type="Pfam" id="PF21981"/>
    </source>
</evidence>
<comment type="function">
    <text evidence="5">Modulates RecA activity.</text>
</comment>
<dbReference type="GO" id="GO:0005737">
    <property type="term" value="C:cytoplasm"/>
    <property type="evidence" value="ECO:0007669"/>
    <property type="project" value="UniProtKB-SubCell"/>
</dbReference>
<dbReference type="EMBL" id="FOVC01000002">
    <property type="protein sequence ID" value="SFN10741.1"/>
    <property type="molecule type" value="Genomic_DNA"/>
</dbReference>
<dbReference type="RefSeq" id="WP_230479518.1">
    <property type="nucleotide sequence ID" value="NZ_FOVC01000002.1"/>
</dbReference>
<keyword evidence="4 5" id="KW-0963">Cytoplasm</keyword>
<feature type="domain" description="RecX third three-helical" evidence="7">
    <location>
        <begin position="123"/>
        <end position="161"/>
    </location>
</feature>
<gene>
    <name evidence="5" type="primary">recX</name>
    <name evidence="8" type="ORF">SAMN05216516_102395</name>
</gene>
<dbReference type="Pfam" id="PF02631">
    <property type="entry name" value="RecX_HTH2"/>
    <property type="match status" value="1"/>
</dbReference>
<sequence>MTATEAKTRLSRLTEKAMRVLAQRDHSEAELRRKMVLTPQHSQLATWQDVATGPTDEEIEKVIIWCYQHNFLDDSRFTKSFIDERSRKGYGPLRIRIELDKKGINRSLIEEAFTDCGIDWAHRAAELARRRFGQPLPNELKEKAKLQRYLLARGFFMEDVQGIFRNFDN</sequence>
<evidence type="ECO:0000313" key="9">
    <source>
        <dbReference type="Proteomes" id="UP000242222"/>
    </source>
</evidence>
<dbReference type="InterPro" id="IPR053925">
    <property type="entry name" value="RecX_HTH_3rd"/>
</dbReference>
<evidence type="ECO:0000313" key="8">
    <source>
        <dbReference type="EMBL" id="SFN10741.1"/>
    </source>
</evidence>
<dbReference type="InterPro" id="IPR053924">
    <property type="entry name" value="RecX_HTH_2nd"/>
</dbReference>
<dbReference type="Pfam" id="PF21981">
    <property type="entry name" value="RecX_HTH3"/>
    <property type="match status" value="1"/>
</dbReference>
<dbReference type="InterPro" id="IPR036388">
    <property type="entry name" value="WH-like_DNA-bd_sf"/>
</dbReference>
<keyword evidence="9" id="KW-1185">Reference proteome</keyword>
<reference evidence="9" key="1">
    <citation type="submission" date="2016-10" db="EMBL/GenBank/DDBJ databases">
        <authorList>
            <person name="Varghese N."/>
            <person name="Submissions S."/>
        </authorList>
    </citation>
    <scope>NUCLEOTIDE SEQUENCE [LARGE SCALE GENOMIC DNA]</scope>
    <source>
        <strain evidence="9">N6PO6</strain>
    </source>
</reference>